<evidence type="ECO:0000313" key="3">
    <source>
        <dbReference type="Proteomes" id="UP001595778"/>
    </source>
</evidence>
<dbReference type="PANTHER" id="PTHR35010">
    <property type="entry name" value="BLL4672 PROTEIN-RELATED"/>
    <property type="match status" value="1"/>
</dbReference>
<dbReference type="PROSITE" id="PS50943">
    <property type="entry name" value="HTH_CROC1"/>
    <property type="match status" value="1"/>
</dbReference>
<dbReference type="Pfam" id="PF17765">
    <property type="entry name" value="MLTR_LBD"/>
    <property type="match status" value="1"/>
</dbReference>
<dbReference type="Gene3D" id="3.30.450.180">
    <property type="match status" value="1"/>
</dbReference>
<gene>
    <name evidence="2" type="ORF">ACFO0G_10935</name>
</gene>
<dbReference type="RefSeq" id="WP_286399368.1">
    <property type="nucleotide sequence ID" value="NZ_JBHSDQ010000004.1"/>
</dbReference>
<dbReference type="InterPro" id="IPR010982">
    <property type="entry name" value="Lambda_DNA-bd_dom_sf"/>
</dbReference>
<proteinExistence type="predicted"/>
<dbReference type="PANTHER" id="PTHR35010:SF2">
    <property type="entry name" value="BLL4672 PROTEIN"/>
    <property type="match status" value="1"/>
</dbReference>
<evidence type="ECO:0000259" key="1">
    <source>
        <dbReference type="PROSITE" id="PS50943"/>
    </source>
</evidence>
<dbReference type="Pfam" id="PF13560">
    <property type="entry name" value="HTH_31"/>
    <property type="match status" value="1"/>
</dbReference>
<feature type="domain" description="HTH cro/C1-type" evidence="1">
    <location>
        <begin position="36"/>
        <end position="85"/>
    </location>
</feature>
<protein>
    <submittedName>
        <fullName evidence="2">Helix-turn-helix transcriptional regulator</fullName>
    </submittedName>
</protein>
<dbReference type="SMART" id="SM00530">
    <property type="entry name" value="HTH_XRE"/>
    <property type="match status" value="1"/>
</dbReference>
<sequence length="285" mass="31797">MSDPGRRKELGLFLRARRDQALRADYGLPPIGRSRERGLRREEVAFLSGVSVTWYTWLEQGRDISPSRQVLEAVSRALHLSSTGLGYVLSLGGYASAAPASPAADTAPPHIQRLMDALDPNPSFALFPDWRVAGWNRAYAALYPNIDTVAPADRNLLWLVFTDPYVRNLLPDWETTSKRFLAEFRAETGQRLGDPDIQYQVDRLKEASPDFRQGWDLYDILGFESRERLFHHPAVGVLQLEHHQVSPSDRPDLHIVVYTPAPGSDAAAQMQSLLAATSQPASAPK</sequence>
<name>A0ABV8WMA9_9MICC</name>
<keyword evidence="3" id="KW-1185">Reference proteome</keyword>
<comment type="caution">
    <text evidence="2">The sequence shown here is derived from an EMBL/GenBank/DDBJ whole genome shotgun (WGS) entry which is preliminary data.</text>
</comment>
<dbReference type="SUPFAM" id="SSF47413">
    <property type="entry name" value="lambda repressor-like DNA-binding domains"/>
    <property type="match status" value="1"/>
</dbReference>
<dbReference type="InterPro" id="IPR041413">
    <property type="entry name" value="MLTR_LBD"/>
</dbReference>
<dbReference type="Proteomes" id="UP001595778">
    <property type="component" value="Unassembled WGS sequence"/>
</dbReference>
<accession>A0ABV8WMA9</accession>
<organism evidence="2 3">
    <name type="scientific">Arthrobacter sedimenti</name>
    <dbReference type="NCBI Taxonomy" id="2694931"/>
    <lineage>
        <taxon>Bacteria</taxon>
        <taxon>Bacillati</taxon>
        <taxon>Actinomycetota</taxon>
        <taxon>Actinomycetes</taxon>
        <taxon>Micrococcales</taxon>
        <taxon>Micrococcaceae</taxon>
        <taxon>Arthrobacter</taxon>
    </lineage>
</organism>
<reference evidence="3" key="1">
    <citation type="journal article" date="2019" name="Int. J. Syst. Evol. Microbiol.">
        <title>The Global Catalogue of Microorganisms (GCM) 10K type strain sequencing project: providing services to taxonomists for standard genome sequencing and annotation.</title>
        <authorList>
            <consortium name="The Broad Institute Genomics Platform"/>
            <consortium name="The Broad Institute Genome Sequencing Center for Infectious Disease"/>
            <person name="Wu L."/>
            <person name="Ma J."/>
        </authorList>
    </citation>
    <scope>NUCLEOTIDE SEQUENCE [LARGE SCALE GENOMIC DNA]</scope>
    <source>
        <strain evidence="3">PJ61</strain>
    </source>
</reference>
<dbReference type="InterPro" id="IPR001387">
    <property type="entry name" value="Cro/C1-type_HTH"/>
</dbReference>
<evidence type="ECO:0000313" key="2">
    <source>
        <dbReference type="EMBL" id="MFC4396603.1"/>
    </source>
</evidence>
<dbReference type="EMBL" id="JBHSDQ010000004">
    <property type="protein sequence ID" value="MFC4396603.1"/>
    <property type="molecule type" value="Genomic_DNA"/>
</dbReference>
<dbReference type="CDD" id="cd00093">
    <property type="entry name" value="HTH_XRE"/>
    <property type="match status" value="1"/>
</dbReference>
<dbReference type="Gene3D" id="1.10.260.40">
    <property type="entry name" value="lambda repressor-like DNA-binding domains"/>
    <property type="match status" value="1"/>
</dbReference>